<comment type="caution">
    <text evidence="13">The sequence shown here is derived from an EMBL/GenBank/DDBJ whole genome shotgun (WGS) entry which is preliminary data.</text>
</comment>
<sequence length="848" mass="93152">MATVEADSGAMSAREAADVSQSTKPEVSGPCEVASNPLIDDLIPENLRRGVLIPLKTTQEVRQDHVVGQSWITRAPTKLANDVISALRNMRPDASANPLPHLRRCAKPADLPAHLKTQFMNDTPVGRQIHTAKSTWIYIIVGEVKDFSREDLTNAMANIEGLDKDLFTFIISIPLLAPTSQVQAAMWSSQFWPTVYRKNNPLGPHPSMVARGTDEVKEDASLWMALAHRVALQAKESGIGEAIGAVIVQRDGAKAELVGLAGDARWHQEYSNDLFGSSNPMTHCVLRAISMVAQKLVRHERRVAGRPVNVPNLDYDAFQDAPLIELERQCFEQDHPNKDGYLCHGLELYVTHEPCVACSMGILHSRMGRAVFCNHMPRSGGLSSDDRPDGGGRGLGLFWRRELNWSLMAWEWEREAVPNLPSLDPTTHTQSEIGQDTKTILSNAPRATIAHDVSNCPSSVVINGLPQRLVSRPAQAVRFITSAAPTWALGHASSSPDFSIFNFLHAKALRPANLHHRPEHQYDIADMNKKRTAPGATPAPAGSSKKRKVDNVQKFYAVKAGFHPGVYLTYAECQLQTAGFKGAVFKSFTSKEDAENFVAGKKVKSSSNEPDKFYAVAVGSPTGIYTDWTEASEAIKGVKGPKYKRFATRAEAVAYIRQFGNRDAIEALGEEAVEPEEPPARKAKPAPKEEPVPTGPQEDILKVYTDGSSLANGKKGSRAGLGVFFGNDDPRNLSEKLPGELQTNQRAELMAILRALEIAPLEQTVQIFSDSQYSINCVTQWALSWERKGWKTATGENVKNQDIIRDVLARMTERTKAGSNTYFQWVKGHASDRGNIAADRLAVLGARM</sequence>
<dbReference type="InterPro" id="IPR002125">
    <property type="entry name" value="CMP_dCMP_dom"/>
</dbReference>
<dbReference type="FunFam" id="3.40.970.10:FF:000001">
    <property type="entry name" value="Ribonuclease H1"/>
    <property type="match status" value="1"/>
</dbReference>
<evidence type="ECO:0000313" key="13">
    <source>
        <dbReference type="EMBL" id="KAF7538555.1"/>
    </source>
</evidence>
<dbReference type="InterPro" id="IPR036397">
    <property type="entry name" value="RNaseH_sf"/>
</dbReference>
<dbReference type="OrthoDB" id="3180714at2759"/>
<dbReference type="InterPro" id="IPR050092">
    <property type="entry name" value="RNase_H"/>
</dbReference>
<dbReference type="InterPro" id="IPR011320">
    <property type="entry name" value="RNase_H1_N"/>
</dbReference>
<dbReference type="SUPFAM" id="SSF53098">
    <property type="entry name" value="Ribonuclease H-like"/>
    <property type="match status" value="1"/>
</dbReference>
<dbReference type="AlphaFoldDB" id="A0A9P5L5C4"/>
<dbReference type="InterPro" id="IPR009027">
    <property type="entry name" value="Ribosomal_bL9/RNase_H1_N"/>
</dbReference>
<dbReference type="GO" id="GO:0004523">
    <property type="term" value="F:RNA-DNA hybrid ribonuclease activity"/>
    <property type="evidence" value="ECO:0007669"/>
    <property type="project" value="UniProtKB-EC"/>
</dbReference>
<dbReference type="SUPFAM" id="SSF55658">
    <property type="entry name" value="L9 N-domain-like"/>
    <property type="match status" value="2"/>
</dbReference>
<dbReference type="GO" id="GO:0046872">
    <property type="term" value="F:metal ion binding"/>
    <property type="evidence" value="ECO:0007669"/>
    <property type="project" value="UniProtKB-KW"/>
</dbReference>
<gene>
    <name evidence="13" type="ORF">G7Z17_g12609</name>
</gene>
<keyword evidence="5" id="KW-0540">Nuclease</keyword>
<accession>A0A9P5L5C4</accession>
<evidence type="ECO:0000313" key="14">
    <source>
        <dbReference type="Proteomes" id="UP000722485"/>
    </source>
</evidence>
<dbReference type="SUPFAM" id="SSF53927">
    <property type="entry name" value="Cytidine deaminase-like"/>
    <property type="match status" value="1"/>
</dbReference>
<evidence type="ECO:0000256" key="3">
    <source>
        <dbReference type="ARBA" id="ARBA00005300"/>
    </source>
</evidence>
<dbReference type="Gene3D" id="3.30.420.10">
    <property type="entry name" value="Ribonuclease H-like superfamily/Ribonuclease H"/>
    <property type="match status" value="1"/>
</dbReference>
<dbReference type="Gene3D" id="3.40.970.10">
    <property type="entry name" value="Ribonuclease H1, N-terminal domain"/>
    <property type="match status" value="2"/>
</dbReference>
<feature type="region of interest" description="Disordered" evidence="10">
    <location>
        <begin position="671"/>
        <end position="699"/>
    </location>
</feature>
<dbReference type="Proteomes" id="UP000722485">
    <property type="component" value="Unassembled WGS sequence"/>
</dbReference>
<dbReference type="FunFam" id="3.30.420.10:FF:000115">
    <property type="entry name" value="Ribonuclease H"/>
    <property type="match status" value="1"/>
</dbReference>
<feature type="domain" description="CMP/dCMP-type deaminase" evidence="12">
    <location>
        <begin position="218"/>
        <end position="385"/>
    </location>
</feature>
<dbReference type="InterPro" id="IPR037056">
    <property type="entry name" value="RNase_H1_N_sf"/>
</dbReference>
<keyword evidence="14" id="KW-1185">Reference proteome</keyword>
<evidence type="ECO:0000256" key="4">
    <source>
        <dbReference type="ARBA" id="ARBA00012180"/>
    </source>
</evidence>
<feature type="domain" description="RNase H type-1" evidence="11">
    <location>
        <begin position="697"/>
        <end position="847"/>
    </location>
</feature>
<dbReference type="InterPro" id="IPR002156">
    <property type="entry name" value="RNaseH_domain"/>
</dbReference>
<dbReference type="CDD" id="cd09280">
    <property type="entry name" value="RNase_HI_eukaryote_like"/>
    <property type="match status" value="1"/>
</dbReference>
<keyword evidence="8" id="KW-0378">Hydrolase</keyword>
<reference evidence="13" key="1">
    <citation type="submission" date="2020-03" db="EMBL/GenBank/DDBJ databases">
        <title>Draft Genome Sequence of Cylindrodendrum hubeiense.</title>
        <authorList>
            <person name="Buettner E."/>
            <person name="Kellner H."/>
        </authorList>
    </citation>
    <scope>NUCLEOTIDE SEQUENCE</scope>
    <source>
        <strain evidence="13">IHI 201604</strain>
    </source>
</reference>
<comment type="cofactor">
    <cofactor evidence="2">
        <name>Mg(2+)</name>
        <dbReference type="ChEBI" id="CHEBI:18420"/>
    </cofactor>
</comment>
<dbReference type="Pfam" id="PF01693">
    <property type="entry name" value="Cauli_VI"/>
    <property type="match status" value="2"/>
</dbReference>
<dbReference type="Gene3D" id="3.40.140.10">
    <property type="entry name" value="Cytidine Deaminase, domain 2"/>
    <property type="match status" value="1"/>
</dbReference>
<dbReference type="PROSITE" id="PS51747">
    <property type="entry name" value="CYT_DCMP_DEAMINASES_2"/>
    <property type="match status" value="1"/>
</dbReference>
<evidence type="ECO:0000256" key="6">
    <source>
        <dbReference type="ARBA" id="ARBA00022723"/>
    </source>
</evidence>
<evidence type="ECO:0000256" key="2">
    <source>
        <dbReference type="ARBA" id="ARBA00001946"/>
    </source>
</evidence>
<organism evidence="13 14">
    <name type="scientific">Cylindrodendrum hubeiense</name>
    <dbReference type="NCBI Taxonomy" id="595255"/>
    <lineage>
        <taxon>Eukaryota</taxon>
        <taxon>Fungi</taxon>
        <taxon>Dikarya</taxon>
        <taxon>Ascomycota</taxon>
        <taxon>Pezizomycotina</taxon>
        <taxon>Sordariomycetes</taxon>
        <taxon>Hypocreomycetidae</taxon>
        <taxon>Hypocreales</taxon>
        <taxon>Nectriaceae</taxon>
        <taxon>Cylindrodendrum</taxon>
    </lineage>
</organism>
<keyword evidence="7" id="KW-0255">Endonuclease</keyword>
<dbReference type="Pfam" id="PF00383">
    <property type="entry name" value="dCMP_cyt_deam_1"/>
    <property type="match status" value="1"/>
</dbReference>
<dbReference type="PROSITE" id="PS50879">
    <property type="entry name" value="RNASE_H_1"/>
    <property type="match status" value="1"/>
</dbReference>
<evidence type="ECO:0000256" key="9">
    <source>
        <dbReference type="ARBA" id="ARBA00022842"/>
    </source>
</evidence>
<dbReference type="EC" id="3.1.26.4" evidence="4"/>
<evidence type="ECO:0000256" key="7">
    <source>
        <dbReference type="ARBA" id="ARBA00022759"/>
    </source>
</evidence>
<keyword evidence="6" id="KW-0479">Metal-binding</keyword>
<evidence type="ECO:0000256" key="1">
    <source>
        <dbReference type="ARBA" id="ARBA00000077"/>
    </source>
</evidence>
<feature type="region of interest" description="Disordered" evidence="10">
    <location>
        <begin position="1"/>
        <end position="31"/>
    </location>
</feature>
<evidence type="ECO:0000259" key="11">
    <source>
        <dbReference type="PROSITE" id="PS50879"/>
    </source>
</evidence>
<dbReference type="EMBL" id="JAANBB010000591">
    <property type="protein sequence ID" value="KAF7538555.1"/>
    <property type="molecule type" value="Genomic_DNA"/>
</dbReference>
<evidence type="ECO:0000256" key="10">
    <source>
        <dbReference type="SAM" id="MobiDB-lite"/>
    </source>
</evidence>
<dbReference type="PANTHER" id="PTHR10642:SF26">
    <property type="entry name" value="RIBONUCLEASE H1"/>
    <property type="match status" value="1"/>
</dbReference>
<protein>
    <recommendedName>
        <fullName evidence="4">ribonuclease H</fullName>
        <ecNumber evidence="4">3.1.26.4</ecNumber>
    </recommendedName>
</protein>
<comment type="similarity">
    <text evidence="3">Belongs to the RNase H family.</text>
</comment>
<dbReference type="InterPro" id="IPR012337">
    <property type="entry name" value="RNaseH-like_sf"/>
</dbReference>
<dbReference type="Pfam" id="PF00075">
    <property type="entry name" value="RNase_H"/>
    <property type="match status" value="1"/>
</dbReference>
<evidence type="ECO:0000259" key="12">
    <source>
        <dbReference type="PROSITE" id="PS51747"/>
    </source>
</evidence>
<name>A0A9P5L5C4_9HYPO</name>
<dbReference type="InterPro" id="IPR016193">
    <property type="entry name" value="Cytidine_deaminase-like"/>
</dbReference>
<evidence type="ECO:0000256" key="8">
    <source>
        <dbReference type="ARBA" id="ARBA00022801"/>
    </source>
</evidence>
<dbReference type="GO" id="GO:0043137">
    <property type="term" value="P:DNA replication, removal of RNA primer"/>
    <property type="evidence" value="ECO:0007669"/>
    <property type="project" value="TreeGrafter"/>
</dbReference>
<dbReference type="GO" id="GO:0003676">
    <property type="term" value="F:nucleic acid binding"/>
    <property type="evidence" value="ECO:0007669"/>
    <property type="project" value="InterPro"/>
</dbReference>
<comment type="catalytic activity">
    <reaction evidence="1">
        <text>Endonucleolytic cleavage to 5'-phosphomonoester.</text>
        <dbReference type="EC" id="3.1.26.4"/>
    </reaction>
</comment>
<dbReference type="PANTHER" id="PTHR10642">
    <property type="entry name" value="RIBONUCLEASE H1"/>
    <property type="match status" value="1"/>
</dbReference>
<evidence type="ECO:0000256" key="5">
    <source>
        <dbReference type="ARBA" id="ARBA00022722"/>
    </source>
</evidence>
<keyword evidence="9" id="KW-0460">Magnesium</keyword>
<proteinExistence type="inferred from homology"/>